<dbReference type="Proteomes" id="UP000579406">
    <property type="component" value="Unassembled WGS sequence"/>
</dbReference>
<sequence length="105" mass="12241">MQNQIRVRQTSMQISWTHKFIKYFGTFYGLAAVSLTAGYEVYLLIKNVNLLHLYFYIAKSSFCIITNEAETILDTESTLLELPEGLLTYEDLEKIGSQRKFFIEK</sequence>
<comment type="caution">
    <text evidence="2">The sequence shown here is derived from an EMBL/GenBank/DDBJ whole genome shotgun (WGS) entry which is preliminary data.</text>
</comment>
<reference evidence="2 3" key="1">
    <citation type="submission" date="2019-09" db="EMBL/GenBank/DDBJ databases">
        <title>Bird 10,000 Genomes (B10K) Project - Family phase.</title>
        <authorList>
            <person name="Zhang G."/>
        </authorList>
    </citation>
    <scope>NUCLEOTIDE SEQUENCE [LARGE SCALE GENOMIC DNA]</scope>
    <source>
        <strain evidence="2">B10K-DU-001-61</strain>
        <tissue evidence="2">Muscle</tissue>
    </source>
</reference>
<dbReference type="PANTHER" id="PTHR13411">
    <property type="entry name" value="PLASMINOGEN RECEPTOR (KT)"/>
    <property type="match status" value="1"/>
</dbReference>
<feature type="non-terminal residue" evidence="2">
    <location>
        <position position="1"/>
    </location>
</feature>
<feature type="transmembrane region" description="Helical" evidence="1">
    <location>
        <begin position="20"/>
        <end position="45"/>
    </location>
</feature>
<dbReference type="PANTHER" id="PTHR13411:SF6">
    <property type="entry name" value="PLASMINOGEN RECEPTOR (KT)"/>
    <property type="match status" value="1"/>
</dbReference>
<feature type="non-terminal residue" evidence="2">
    <location>
        <position position="105"/>
    </location>
</feature>
<name>A0A7K9U1B1_9AVES</name>
<keyword evidence="3" id="KW-1185">Reference proteome</keyword>
<accession>A0A7K9U1B1</accession>
<dbReference type="InterPro" id="IPR019319">
    <property type="entry name" value="Plg-R(KT)"/>
</dbReference>
<dbReference type="Pfam" id="PF10166">
    <property type="entry name" value="DUF2368"/>
    <property type="match status" value="1"/>
</dbReference>
<keyword evidence="1" id="KW-0472">Membrane</keyword>
<proteinExistence type="predicted"/>
<dbReference type="AlphaFoldDB" id="A0A7K9U1B1"/>
<evidence type="ECO:0000313" key="2">
    <source>
        <dbReference type="EMBL" id="NXI54090.1"/>
    </source>
</evidence>
<dbReference type="OrthoDB" id="10256697at2759"/>
<keyword evidence="1" id="KW-0812">Transmembrane</keyword>
<dbReference type="GO" id="GO:0010756">
    <property type="term" value="P:positive regulation of plasminogen activation"/>
    <property type="evidence" value="ECO:0007669"/>
    <property type="project" value="InterPro"/>
</dbReference>
<dbReference type="EMBL" id="VWZY01006096">
    <property type="protein sequence ID" value="NXI54090.1"/>
    <property type="molecule type" value="Genomic_DNA"/>
</dbReference>
<evidence type="ECO:0000256" key="1">
    <source>
        <dbReference type="SAM" id="Phobius"/>
    </source>
</evidence>
<keyword evidence="1" id="KW-1133">Transmembrane helix</keyword>
<protein>
    <submittedName>
        <fullName evidence="2">PLRKT protein</fullName>
    </submittedName>
</protein>
<gene>
    <name evidence="2" type="primary">Plgrkt</name>
    <name evidence="2" type="ORF">CHLAEN_R14038</name>
</gene>
<dbReference type="GO" id="GO:0005886">
    <property type="term" value="C:plasma membrane"/>
    <property type="evidence" value="ECO:0007669"/>
    <property type="project" value="InterPro"/>
</dbReference>
<organism evidence="2 3">
    <name type="scientific">Chloroceryle aenea</name>
    <name type="common">American pygmy kingfisher</name>
    <dbReference type="NCBI Taxonomy" id="176938"/>
    <lineage>
        <taxon>Eukaryota</taxon>
        <taxon>Metazoa</taxon>
        <taxon>Chordata</taxon>
        <taxon>Craniata</taxon>
        <taxon>Vertebrata</taxon>
        <taxon>Euteleostomi</taxon>
        <taxon>Archelosauria</taxon>
        <taxon>Archosauria</taxon>
        <taxon>Dinosauria</taxon>
        <taxon>Saurischia</taxon>
        <taxon>Theropoda</taxon>
        <taxon>Coelurosauria</taxon>
        <taxon>Aves</taxon>
        <taxon>Neognathae</taxon>
        <taxon>Neoaves</taxon>
        <taxon>Telluraves</taxon>
        <taxon>Coraciimorphae</taxon>
        <taxon>Coraciiformes</taxon>
        <taxon>Cerylidae</taxon>
        <taxon>Chloroceryle</taxon>
    </lineage>
</organism>
<evidence type="ECO:0000313" key="3">
    <source>
        <dbReference type="Proteomes" id="UP000579406"/>
    </source>
</evidence>